<dbReference type="OrthoDB" id="422594at2759"/>
<feature type="compositionally biased region" description="Polar residues" evidence="1">
    <location>
        <begin position="161"/>
        <end position="171"/>
    </location>
</feature>
<reference evidence="2" key="1">
    <citation type="submission" date="2021-02" db="EMBL/GenBank/DDBJ databases">
        <authorList>
            <person name="Dougan E. K."/>
            <person name="Rhodes N."/>
            <person name="Thang M."/>
            <person name="Chan C."/>
        </authorList>
    </citation>
    <scope>NUCLEOTIDE SEQUENCE</scope>
</reference>
<organism evidence="2 3">
    <name type="scientific">Symbiodinium pilosum</name>
    <name type="common">Dinoflagellate</name>
    <dbReference type="NCBI Taxonomy" id="2952"/>
    <lineage>
        <taxon>Eukaryota</taxon>
        <taxon>Sar</taxon>
        <taxon>Alveolata</taxon>
        <taxon>Dinophyceae</taxon>
        <taxon>Suessiales</taxon>
        <taxon>Symbiodiniaceae</taxon>
        <taxon>Symbiodinium</taxon>
    </lineage>
</organism>
<dbReference type="Proteomes" id="UP000649617">
    <property type="component" value="Unassembled WGS sequence"/>
</dbReference>
<dbReference type="AlphaFoldDB" id="A0A812LJR1"/>
<comment type="caution">
    <text evidence="2">The sequence shown here is derived from an EMBL/GenBank/DDBJ whole genome shotgun (WGS) entry which is preliminary data.</text>
</comment>
<evidence type="ECO:0000256" key="1">
    <source>
        <dbReference type="SAM" id="MobiDB-lite"/>
    </source>
</evidence>
<accession>A0A812LJR1</accession>
<feature type="compositionally biased region" description="Low complexity" evidence="1">
    <location>
        <begin position="146"/>
        <end position="160"/>
    </location>
</feature>
<sequence length="171" mass="18772">MMSSWLEALAQRQDNKGELTVPQLAAPLRKICAELREAGNRWPEVHMSLFTNDAWTEVILPDLEEFTQLEEEPLGGFDKCVGTGSVAIPGEVEFTPEDLRDIDEDFDTECLLSLAGEQMLQRQARVAAQKAGGTEVDAPQEEAPQEEPAAVPAENEPGPESGSQEAHQLEE</sequence>
<name>A0A812LJR1_SYMPI</name>
<evidence type="ECO:0000313" key="3">
    <source>
        <dbReference type="Proteomes" id="UP000649617"/>
    </source>
</evidence>
<dbReference type="EMBL" id="CAJNIZ010005559">
    <property type="protein sequence ID" value="CAE7242629.1"/>
    <property type="molecule type" value="Genomic_DNA"/>
</dbReference>
<evidence type="ECO:0000313" key="2">
    <source>
        <dbReference type="EMBL" id="CAE7242629.1"/>
    </source>
</evidence>
<gene>
    <name evidence="2" type="ORF">SPIL2461_LOCUS4283</name>
</gene>
<protein>
    <submittedName>
        <fullName evidence="2">Uncharacterized protein</fullName>
    </submittedName>
</protein>
<keyword evidence="3" id="KW-1185">Reference proteome</keyword>
<proteinExistence type="predicted"/>
<feature type="region of interest" description="Disordered" evidence="1">
    <location>
        <begin position="125"/>
        <end position="171"/>
    </location>
</feature>